<organism evidence="1 2">
    <name type="scientific">Bacillus clarus</name>
    <dbReference type="NCBI Taxonomy" id="2338372"/>
    <lineage>
        <taxon>Bacteria</taxon>
        <taxon>Bacillati</taxon>
        <taxon>Bacillota</taxon>
        <taxon>Bacilli</taxon>
        <taxon>Bacillales</taxon>
        <taxon>Bacillaceae</taxon>
        <taxon>Bacillus</taxon>
        <taxon>Bacillus cereus group</taxon>
    </lineage>
</organism>
<gene>
    <name evidence="1" type="ORF">DJ93_5015</name>
</gene>
<dbReference type="AlphaFoldDB" id="A0A090YJI4"/>
<comment type="caution">
    <text evidence="1">The sequence shown here is derived from an EMBL/GenBank/DDBJ whole genome shotgun (WGS) entry which is preliminary data.</text>
</comment>
<dbReference type="PATRIC" id="fig|1405.8.peg.5167"/>
<sequence>MHEETMEEEISYYEKDFEKYVFDSWEAFFKSEKKAYTRWSPLLEIAVKDLGLEKNDKVYLHARGITASSIIKGMHKHETIDIYEKMPPNIILLRATFPHNWDEYRGKTATIFKEKTGGTVKLIPDTTHILHWDKPEIVVEEIRRNWFK</sequence>
<evidence type="ECO:0000313" key="2">
    <source>
        <dbReference type="Proteomes" id="UP000029389"/>
    </source>
</evidence>
<dbReference type="EMBL" id="JMQC01000008">
    <property type="protein sequence ID" value="KFM98983.1"/>
    <property type="molecule type" value="Genomic_DNA"/>
</dbReference>
<accession>A0A090YJI4</accession>
<name>A0A090YJI4_9BACI</name>
<protein>
    <submittedName>
        <fullName evidence="1">Putative lipase</fullName>
    </submittedName>
</protein>
<proteinExistence type="predicted"/>
<dbReference type="Proteomes" id="UP000029389">
    <property type="component" value="Unassembled WGS sequence"/>
</dbReference>
<evidence type="ECO:0000313" key="1">
    <source>
        <dbReference type="EMBL" id="KFM98983.1"/>
    </source>
</evidence>
<reference evidence="1 2" key="1">
    <citation type="submission" date="2014-04" db="EMBL/GenBank/DDBJ databases">
        <authorList>
            <person name="Bishop-Lilly K.A."/>
            <person name="Broomall S.M."/>
            <person name="Chain P.S."/>
            <person name="Chertkov O."/>
            <person name="Coyne S.R."/>
            <person name="Daligault H.E."/>
            <person name="Davenport K.W."/>
            <person name="Erkkila T."/>
            <person name="Frey K.G."/>
            <person name="Gibbons H.S."/>
            <person name="Gu W."/>
            <person name="Jaissle J."/>
            <person name="Johnson S.L."/>
            <person name="Koroleva G.I."/>
            <person name="Ladner J.T."/>
            <person name="Lo C.-C."/>
            <person name="Minogue T.D."/>
            <person name="Munk C."/>
            <person name="Palacios G.F."/>
            <person name="Redden C.L."/>
            <person name="Rosenzweig C.N."/>
            <person name="Scholz M.B."/>
            <person name="Teshima H."/>
            <person name="Xu Y."/>
        </authorList>
    </citation>
    <scope>NUCLEOTIDE SEQUENCE [LARGE SCALE GENOMIC DNA]</scope>
    <source>
        <strain evidence="1 2">BHP</strain>
    </source>
</reference>